<dbReference type="Proteomes" id="UP000198535">
    <property type="component" value="Unassembled WGS sequence"/>
</dbReference>
<proteinExistence type="predicted"/>
<feature type="transmembrane region" description="Helical" evidence="1">
    <location>
        <begin position="7"/>
        <end position="28"/>
    </location>
</feature>
<protein>
    <submittedName>
        <fullName evidence="2">Uncharacterized protein</fullName>
    </submittedName>
</protein>
<name>A0A1I4RBD5_9EURY</name>
<dbReference type="EMBL" id="FOUJ01000002">
    <property type="protein sequence ID" value="SFM49608.1"/>
    <property type="molecule type" value="Genomic_DNA"/>
</dbReference>
<keyword evidence="1" id="KW-0812">Transmembrane</keyword>
<keyword evidence="1" id="KW-0472">Membrane</keyword>
<evidence type="ECO:0000313" key="3">
    <source>
        <dbReference type="Proteomes" id="UP000198535"/>
    </source>
</evidence>
<reference evidence="3" key="1">
    <citation type="submission" date="2016-10" db="EMBL/GenBank/DDBJ databases">
        <authorList>
            <person name="Varghese N."/>
            <person name="Submissions S."/>
        </authorList>
    </citation>
    <scope>NUCLEOTIDE SEQUENCE [LARGE SCALE GENOMIC DNA]</scope>
    <source>
        <strain evidence="3">Mob M</strain>
    </source>
</reference>
<organism evidence="2 3">
    <name type="scientific">Methanolobus profundi</name>
    <dbReference type="NCBI Taxonomy" id="487685"/>
    <lineage>
        <taxon>Archaea</taxon>
        <taxon>Methanobacteriati</taxon>
        <taxon>Methanobacteriota</taxon>
        <taxon>Stenosarchaea group</taxon>
        <taxon>Methanomicrobia</taxon>
        <taxon>Methanosarcinales</taxon>
        <taxon>Methanosarcinaceae</taxon>
        <taxon>Methanolobus</taxon>
    </lineage>
</organism>
<evidence type="ECO:0000313" key="2">
    <source>
        <dbReference type="EMBL" id="SFM49608.1"/>
    </source>
</evidence>
<gene>
    <name evidence="2" type="ORF">SAMN04488696_1481</name>
</gene>
<dbReference type="AlphaFoldDB" id="A0A1I4RBD5"/>
<evidence type="ECO:0000256" key="1">
    <source>
        <dbReference type="SAM" id="Phobius"/>
    </source>
</evidence>
<accession>A0A1I4RBD5</accession>
<sequence length="32" mass="3468">MMNINKFVVEIAALVLTIFAGYEIIAALQSAI</sequence>
<keyword evidence="1" id="KW-1133">Transmembrane helix</keyword>
<keyword evidence="3" id="KW-1185">Reference proteome</keyword>